<dbReference type="Proteomes" id="UP000182413">
    <property type="component" value="Unassembled WGS sequence"/>
</dbReference>
<evidence type="ECO:0000313" key="5">
    <source>
        <dbReference type="Proteomes" id="UP000182413"/>
    </source>
</evidence>
<reference evidence="4 5" key="1">
    <citation type="submission" date="2016-10" db="EMBL/GenBank/DDBJ databases">
        <authorList>
            <person name="de Groot N.N."/>
        </authorList>
    </citation>
    <scope>NUCLEOTIDE SEQUENCE [LARGE SCALE GENOMIC DNA]</scope>
    <source>
        <strain evidence="4 5">JCM 10630</strain>
    </source>
</reference>
<sequence>MQAGTKTGAFNMKTDYERPLIAYAYLAQSGAQNDILSGLVPLLAPIAKSRAGKNFDRDFLSAELKRLYGIEVHPWAVDELAPRMEKAGILVKKSITKAGAIYSYTDSLGEELSTTSEEDIQNTLEDFINYSKEIMLQAKINVPEDLLRKHFFNQIVTSDFQVRLIKPSTPPKDGRRILQLKENKELSEDEVSDSEEVQSSEPSQQKQIDQMKIISASYVLHTSVNNKKIYEQLLHIASGAILAEYILNLREPNNNFTLSSLRIYLDGPLAMSYLDLNEEKASNYTLMLIESLRDKGASLLIFKGHVDEIRDNLRSAMSQDGSGIRRPTHRRMQGASFRSYAQSILSDLEGTFRRKQITIVSPSKSPSYFSDDAMESLTQALGDYAYHARERDAQAVGGVIRLRAGKINSRSFFHECQHIFLTENKRVASASFNFAIEKIGYKENYVPPVVTDRYLAGLMFVLYGGEAAAKLNHQKLLANCASALEPNHALLSKVTTFLSDVTDSRAGAFVELMTSSRASQHRAIFLLDETRVIHDLADAEKAFEDFEVEIKRSMDAEFAVERQKIAEAHKAEIDAAAASRATLELEQTLADAQYKENIAQQNIAINKLEQELISKTQSLDSLFERQAKQEAAFAASQLEDIKDLLTEAIKKVNQEQKITSWSLGTISFIIIALVNLWGLNIGNSLTLKIACATLLVLVPFALSKISKAFANRKILSRRRDKFYQLLKSRSNLRNIANNYNLDFSTGEAELLTESSEWIAIDTNRRT</sequence>
<keyword evidence="3" id="KW-0472">Membrane</keyword>
<keyword evidence="3" id="KW-1133">Transmembrane helix</keyword>
<gene>
    <name evidence="4" type="ORF">SAMN05216575_10565</name>
</gene>
<evidence type="ECO:0000256" key="1">
    <source>
        <dbReference type="SAM" id="Coils"/>
    </source>
</evidence>
<evidence type="ECO:0000256" key="3">
    <source>
        <dbReference type="SAM" id="Phobius"/>
    </source>
</evidence>
<protein>
    <submittedName>
        <fullName evidence="4">Uncharacterized protein</fullName>
    </submittedName>
</protein>
<dbReference type="EMBL" id="FNAE01000005">
    <property type="protein sequence ID" value="SDE98660.1"/>
    <property type="molecule type" value="Genomic_DNA"/>
</dbReference>
<feature type="region of interest" description="Disordered" evidence="2">
    <location>
        <begin position="185"/>
        <end position="208"/>
    </location>
</feature>
<accession>A0A1G7HDX2</accession>
<keyword evidence="1" id="KW-0175">Coiled coil</keyword>
<proteinExistence type="predicted"/>
<dbReference type="AlphaFoldDB" id="A0A1G7HDX2"/>
<feature type="coiled-coil region" evidence="1">
    <location>
        <begin position="536"/>
        <end position="655"/>
    </location>
</feature>
<evidence type="ECO:0000313" key="4">
    <source>
        <dbReference type="EMBL" id="SDE98660.1"/>
    </source>
</evidence>
<feature type="compositionally biased region" description="Acidic residues" evidence="2">
    <location>
        <begin position="187"/>
        <end position="198"/>
    </location>
</feature>
<name>A0A1G7HDX2_9GAMM</name>
<keyword evidence="3" id="KW-0812">Transmembrane</keyword>
<organism evidence="4 5">
    <name type="scientific">Ectopseudomonas alcaliphila</name>
    <dbReference type="NCBI Taxonomy" id="101564"/>
    <lineage>
        <taxon>Bacteria</taxon>
        <taxon>Pseudomonadati</taxon>
        <taxon>Pseudomonadota</taxon>
        <taxon>Gammaproteobacteria</taxon>
        <taxon>Pseudomonadales</taxon>
        <taxon>Pseudomonadaceae</taxon>
        <taxon>Ectopseudomonas</taxon>
    </lineage>
</organism>
<evidence type="ECO:0000256" key="2">
    <source>
        <dbReference type="SAM" id="MobiDB-lite"/>
    </source>
</evidence>
<feature type="transmembrane region" description="Helical" evidence="3">
    <location>
        <begin position="658"/>
        <end position="679"/>
    </location>
</feature>